<evidence type="ECO:0000256" key="1">
    <source>
        <dbReference type="ARBA" id="ARBA00010761"/>
    </source>
</evidence>
<evidence type="ECO:0000256" key="6">
    <source>
        <dbReference type="ARBA" id="ARBA00024998"/>
    </source>
</evidence>
<dbReference type="InterPro" id="IPR004044">
    <property type="entry name" value="KH_dom_type_2"/>
</dbReference>
<dbReference type="Pfam" id="PF07650">
    <property type="entry name" value="KH_2"/>
    <property type="match status" value="1"/>
</dbReference>
<evidence type="ECO:0000313" key="11">
    <source>
        <dbReference type="EMBL" id="EFE28919.1"/>
    </source>
</evidence>
<dbReference type="SMART" id="SM00322">
    <property type="entry name" value="KH"/>
    <property type="match status" value="1"/>
</dbReference>
<comment type="function">
    <text evidence="6 8">Binds the lower part of the 30S subunit head. Binds mRNA in the 70S ribosome, positioning it for translation.</text>
</comment>
<dbReference type="InterPro" id="IPR005704">
    <property type="entry name" value="Ribosomal_uS3_bac-typ"/>
</dbReference>
<keyword evidence="2 8" id="KW-0699">rRNA-binding</keyword>
<dbReference type="NCBIfam" id="TIGR01009">
    <property type="entry name" value="rpsC_bact"/>
    <property type="match status" value="1"/>
</dbReference>
<dbReference type="KEGG" id="faa:HMPREF0389_00841"/>
<dbReference type="RefSeq" id="WP_014262834.1">
    <property type="nucleotide sequence ID" value="NC_016630.1"/>
</dbReference>
<dbReference type="FunFam" id="3.30.300.20:FF:000001">
    <property type="entry name" value="30S ribosomal protein S3"/>
    <property type="match status" value="1"/>
</dbReference>
<reference evidence="12" key="1">
    <citation type="submission" date="2010-12" db="EMBL/GenBank/DDBJ databases">
        <title>The genome sequence of Filifactor alocis strain ATCC 35896.</title>
        <authorList>
            <consortium name="The Broad Institute Genome Sequencing Platform"/>
            <person name="Ward D."/>
            <person name="Earl A."/>
            <person name="Feldgarden M."/>
            <person name="Young S.K."/>
            <person name="Gargeya S."/>
            <person name="Zeng Q."/>
            <person name="Alvarado L."/>
            <person name="Berlin A."/>
            <person name="Bochicchio J."/>
            <person name="Chapman S.B."/>
            <person name="Chen Z."/>
            <person name="Freedman E."/>
            <person name="Gellesch M."/>
            <person name="Goldberg J."/>
            <person name="Griggs A."/>
            <person name="Gujja S."/>
            <person name="Heilman E."/>
            <person name="Heiman D."/>
            <person name="Howarth C."/>
            <person name="Mehta T."/>
            <person name="Neiman D."/>
            <person name="Pearson M."/>
            <person name="Roberts A."/>
            <person name="Saif S."/>
            <person name="Shea T."/>
            <person name="Shenoy N."/>
            <person name="Sisk P."/>
            <person name="Stolte C."/>
            <person name="Sykes S."/>
            <person name="White J."/>
            <person name="Yandava C."/>
            <person name="Izard J."/>
            <person name="Blanton J.M."/>
            <person name="Baranova O.V."/>
            <person name="Tanner A.C."/>
            <person name="Dewhirst F.E."/>
            <person name="Haas B."/>
            <person name="Nusbaum C."/>
            <person name="Birren B."/>
        </authorList>
    </citation>
    <scope>NUCLEOTIDE SEQUENCE [LARGE SCALE GENOMIC DNA]</scope>
    <source>
        <strain evidence="12">ATCC 35896 / D40 B5</strain>
    </source>
</reference>
<feature type="region of interest" description="Disordered" evidence="9">
    <location>
        <begin position="213"/>
        <end position="265"/>
    </location>
</feature>
<keyword evidence="3 8" id="KW-0694">RNA-binding</keyword>
<dbReference type="HAMAP" id="MF_01309_B">
    <property type="entry name" value="Ribosomal_uS3_B"/>
    <property type="match status" value="1"/>
</dbReference>
<name>D6GQ66_FILAD</name>
<dbReference type="Gene3D" id="3.30.300.20">
    <property type="match status" value="1"/>
</dbReference>
<feature type="compositionally biased region" description="Basic and acidic residues" evidence="9">
    <location>
        <begin position="232"/>
        <end position="265"/>
    </location>
</feature>
<dbReference type="InterPro" id="IPR004087">
    <property type="entry name" value="KH_dom"/>
</dbReference>
<evidence type="ECO:0000256" key="2">
    <source>
        <dbReference type="ARBA" id="ARBA00022730"/>
    </source>
</evidence>
<keyword evidence="5 8" id="KW-0687">Ribonucleoprotein</keyword>
<gene>
    <name evidence="8 11" type="primary">rpsC</name>
    <name evidence="11" type="ordered locus">HMPREF0389_00841</name>
</gene>
<dbReference type="SUPFAM" id="SSF54821">
    <property type="entry name" value="Ribosomal protein S3 C-terminal domain"/>
    <property type="match status" value="1"/>
</dbReference>
<proteinExistence type="inferred from homology"/>
<dbReference type="InterPro" id="IPR009019">
    <property type="entry name" value="KH_sf_prok-type"/>
</dbReference>
<dbReference type="GO" id="GO:0003735">
    <property type="term" value="F:structural constituent of ribosome"/>
    <property type="evidence" value="ECO:0007669"/>
    <property type="project" value="InterPro"/>
</dbReference>
<accession>D6GQ66</accession>
<dbReference type="GO" id="GO:0006412">
    <property type="term" value="P:translation"/>
    <property type="evidence" value="ECO:0007669"/>
    <property type="project" value="UniProtKB-UniRule"/>
</dbReference>
<dbReference type="Pfam" id="PF00189">
    <property type="entry name" value="Ribosomal_S3_C"/>
    <property type="match status" value="1"/>
</dbReference>
<evidence type="ECO:0000256" key="4">
    <source>
        <dbReference type="ARBA" id="ARBA00022980"/>
    </source>
</evidence>
<dbReference type="Proteomes" id="UP000007468">
    <property type="component" value="Chromosome"/>
</dbReference>
<evidence type="ECO:0000256" key="9">
    <source>
        <dbReference type="SAM" id="MobiDB-lite"/>
    </source>
</evidence>
<dbReference type="PANTHER" id="PTHR11760">
    <property type="entry name" value="30S/40S RIBOSOMAL PROTEIN S3"/>
    <property type="match status" value="1"/>
</dbReference>
<dbReference type="eggNOG" id="COG0092">
    <property type="taxonomic scope" value="Bacteria"/>
</dbReference>
<evidence type="ECO:0000259" key="10">
    <source>
        <dbReference type="PROSITE" id="PS50823"/>
    </source>
</evidence>
<dbReference type="PATRIC" id="fig|546269.5.peg.1335"/>
<feature type="compositionally biased region" description="Basic and acidic residues" evidence="9">
    <location>
        <begin position="215"/>
        <end position="225"/>
    </location>
</feature>
<dbReference type="PROSITE" id="PS50823">
    <property type="entry name" value="KH_TYPE_2"/>
    <property type="match status" value="1"/>
</dbReference>
<keyword evidence="4 8" id="KW-0689">Ribosomal protein</keyword>
<dbReference type="GO" id="GO:0019843">
    <property type="term" value="F:rRNA binding"/>
    <property type="evidence" value="ECO:0007669"/>
    <property type="project" value="UniProtKB-UniRule"/>
</dbReference>
<dbReference type="PANTHER" id="PTHR11760:SF19">
    <property type="entry name" value="SMALL RIBOSOMAL SUBUNIT PROTEIN US3C"/>
    <property type="match status" value="1"/>
</dbReference>
<dbReference type="STRING" id="546269.HMPREF0389_00841"/>
<comment type="similarity">
    <text evidence="1 8">Belongs to the universal ribosomal protein uS3 family.</text>
</comment>
<dbReference type="InterPro" id="IPR057258">
    <property type="entry name" value="Ribosomal_uS3"/>
</dbReference>
<dbReference type="GO" id="GO:0003729">
    <property type="term" value="F:mRNA binding"/>
    <property type="evidence" value="ECO:0007669"/>
    <property type="project" value="UniProtKB-UniRule"/>
</dbReference>
<evidence type="ECO:0000256" key="3">
    <source>
        <dbReference type="ARBA" id="ARBA00022884"/>
    </source>
</evidence>
<feature type="domain" description="KH type-2" evidence="10">
    <location>
        <begin position="39"/>
        <end position="108"/>
    </location>
</feature>
<evidence type="ECO:0000313" key="12">
    <source>
        <dbReference type="Proteomes" id="UP000007468"/>
    </source>
</evidence>
<dbReference type="AlphaFoldDB" id="D6GQ66"/>
<evidence type="ECO:0000256" key="7">
    <source>
        <dbReference type="ARBA" id="ARBA00035257"/>
    </source>
</evidence>
<dbReference type="GO" id="GO:0022627">
    <property type="term" value="C:cytosolic small ribosomal subunit"/>
    <property type="evidence" value="ECO:0007669"/>
    <property type="project" value="TreeGrafter"/>
</dbReference>
<comment type="subunit">
    <text evidence="8">Part of the 30S ribosomal subunit. Forms a tight complex with proteins S10 and S14.</text>
</comment>
<evidence type="ECO:0000256" key="8">
    <source>
        <dbReference type="HAMAP-Rule" id="MF_01309"/>
    </source>
</evidence>
<dbReference type="InterPro" id="IPR001351">
    <property type="entry name" value="Ribosomal_uS3_C"/>
</dbReference>
<dbReference type="InterPro" id="IPR015946">
    <property type="entry name" value="KH_dom-like_a/b"/>
</dbReference>
<protein>
    <recommendedName>
        <fullName evidence="7 8">Small ribosomal subunit protein uS3</fullName>
    </recommendedName>
</protein>
<dbReference type="InterPro" id="IPR036419">
    <property type="entry name" value="Ribosomal_S3_C_sf"/>
</dbReference>
<dbReference type="Gene3D" id="3.30.1140.32">
    <property type="entry name" value="Ribosomal protein S3, C-terminal domain"/>
    <property type="match status" value="1"/>
</dbReference>
<organism evidence="11 12">
    <name type="scientific">Filifactor alocis (strain ATCC 35896 / CCUG 47790 / D40 B5)</name>
    <name type="common">Fusobacterium alocis</name>
    <dbReference type="NCBI Taxonomy" id="546269"/>
    <lineage>
        <taxon>Bacteria</taxon>
        <taxon>Bacillati</taxon>
        <taxon>Bacillota</taxon>
        <taxon>Clostridia</taxon>
        <taxon>Peptostreptococcales</taxon>
        <taxon>Filifactoraceae</taxon>
        <taxon>Filifactor</taxon>
    </lineage>
</organism>
<sequence length="265" mass="29976">MGQKVSPHGLRVGVNKNWDSRWFANKKDFAANIKEDSVIREFVKKKLYLAGISKIEIERQGKTVRLNIFTAQPGRIIGKGGQGIEELKLDVEKICKDKQVFVNVVEVKRPEVDAQLVAENIALALERRIAFRRAMKQAMQRAMRAGAKGIKVSTSGRVGGAEMARTEGYAEGNVPLHTLRADIGYGFAEADTTYGKLGVKVWICNGEILPTRNGPKREIEDVTRDGKRKPRRRDDNGRRGDNRGRGNNDRRQTERKPRQKREERN</sequence>
<dbReference type="SUPFAM" id="SSF54814">
    <property type="entry name" value="Prokaryotic type KH domain (KH-domain type II)"/>
    <property type="match status" value="1"/>
</dbReference>
<evidence type="ECO:0000256" key="5">
    <source>
        <dbReference type="ARBA" id="ARBA00023274"/>
    </source>
</evidence>
<dbReference type="OrthoDB" id="9806396at2"/>
<dbReference type="EMBL" id="CP002390">
    <property type="protein sequence ID" value="EFE28919.1"/>
    <property type="molecule type" value="Genomic_DNA"/>
</dbReference>
<dbReference type="CDD" id="cd02412">
    <property type="entry name" value="KH-II_30S_S3"/>
    <property type="match status" value="1"/>
</dbReference>
<keyword evidence="12" id="KW-1185">Reference proteome</keyword>